<evidence type="ECO:0000313" key="1">
    <source>
        <dbReference type="EMBL" id="MFC3927378.1"/>
    </source>
</evidence>
<dbReference type="EC" id="3.1.3.-" evidence="1"/>
<dbReference type="Gene3D" id="3.30.1240.10">
    <property type="match status" value="1"/>
</dbReference>
<sequence>MTIKVVACDLDGTFLNEQGSYDRTRFERVLACLEQKDIRFVVASGNNMKRIKLIFDGLVDRLSYVAENGAYVLENNQPLIRQHMNQSDIQDFLAYFQGRHRDYRVMISTGSGSYMLEGINMANAFHMIEEEQMKLFLSGIRFIEDFSQLPQGEEILKVTMLLPVDQCNQICQEFNQAFEGRLTAVTSGFGAIDIITTGIHKAWGLQILLEKWGVTSEQVMAFGDGENDIEMLKLAKLSYAMDNAPQTVKSVARYLAPHHRDEGVLRVLEDKFLS</sequence>
<comment type="caution">
    <text evidence="1">The sequence shown here is derived from an EMBL/GenBank/DDBJ whole genome shotgun (WGS) entry which is preliminary data.</text>
</comment>
<evidence type="ECO:0000313" key="2">
    <source>
        <dbReference type="Proteomes" id="UP001595807"/>
    </source>
</evidence>
<gene>
    <name evidence="1" type="ORF">ACFORF_01850</name>
</gene>
<dbReference type="CDD" id="cd07518">
    <property type="entry name" value="HAD_YbiV-Like"/>
    <property type="match status" value="1"/>
</dbReference>
<dbReference type="SFLD" id="SFLDG01140">
    <property type="entry name" value="C2.B:_Phosphomannomutase_and_P"/>
    <property type="match status" value="1"/>
</dbReference>
<dbReference type="NCBIfam" id="TIGR00099">
    <property type="entry name" value="Cof-subfamily"/>
    <property type="match status" value="1"/>
</dbReference>
<dbReference type="Pfam" id="PF08282">
    <property type="entry name" value="Hydrolase_3"/>
    <property type="match status" value="1"/>
</dbReference>
<dbReference type="Proteomes" id="UP001595807">
    <property type="component" value="Unassembled WGS sequence"/>
</dbReference>
<proteinExistence type="predicted"/>
<dbReference type="PROSITE" id="PS01229">
    <property type="entry name" value="COF_2"/>
    <property type="match status" value="1"/>
</dbReference>
<dbReference type="SFLD" id="SFLDS00003">
    <property type="entry name" value="Haloacid_Dehalogenase"/>
    <property type="match status" value="1"/>
</dbReference>
<dbReference type="SUPFAM" id="SSF56784">
    <property type="entry name" value="HAD-like"/>
    <property type="match status" value="1"/>
</dbReference>
<dbReference type="Gene3D" id="3.40.50.1000">
    <property type="entry name" value="HAD superfamily/HAD-like"/>
    <property type="match status" value="1"/>
</dbReference>
<accession>A0ABV8CTM7</accession>
<dbReference type="InterPro" id="IPR023214">
    <property type="entry name" value="HAD_sf"/>
</dbReference>
<name>A0ABV8CTM7_9STRE</name>
<reference evidence="2" key="1">
    <citation type="journal article" date="2019" name="Int. J. Syst. Evol. Microbiol.">
        <title>The Global Catalogue of Microorganisms (GCM) 10K type strain sequencing project: providing services to taxonomists for standard genome sequencing and annotation.</title>
        <authorList>
            <consortium name="The Broad Institute Genomics Platform"/>
            <consortium name="The Broad Institute Genome Sequencing Center for Infectious Disease"/>
            <person name="Wu L."/>
            <person name="Ma J."/>
        </authorList>
    </citation>
    <scope>NUCLEOTIDE SEQUENCE [LARGE SCALE GENOMIC DNA]</scope>
    <source>
        <strain evidence="2">CCUG 67170</strain>
    </source>
</reference>
<dbReference type="RefSeq" id="WP_380424859.1">
    <property type="nucleotide sequence ID" value="NZ_JBHRZV010000009.1"/>
</dbReference>
<dbReference type="InterPro" id="IPR036412">
    <property type="entry name" value="HAD-like_sf"/>
</dbReference>
<keyword evidence="1" id="KW-0378">Hydrolase</keyword>
<dbReference type="InterPro" id="IPR006379">
    <property type="entry name" value="HAD-SF_hydro_IIB"/>
</dbReference>
<keyword evidence="2" id="KW-1185">Reference proteome</keyword>
<dbReference type="PANTHER" id="PTHR10000:SF53">
    <property type="entry name" value="5-AMINO-6-(5-PHOSPHO-D-RIBITYLAMINO)URACIL PHOSPHATASE YBJI-RELATED"/>
    <property type="match status" value="1"/>
</dbReference>
<dbReference type="SFLD" id="SFLDG01144">
    <property type="entry name" value="C2.B.4:_PGP_Like"/>
    <property type="match status" value="1"/>
</dbReference>
<dbReference type="InterPro" id="IPR000150">
    <property type="entry name" value="Cof"/>
</dbReference>
<dbReference type="PANTHER" id="PTHR10000">
    <property type="entry name" value="PHOSPHOSERINE PHOSPHATASE"/>
    <property type="match status" value="1"/>
</dbReference>
<protein>
    <submittedName>
        <fullName evidence="1">Cof-type HAD-IIB family hydrolase</fullName>
        <ecNumber evidence="1">3.1.3.-</ecNumber>
    </submittedName>
</protein>
<dbReference type="EMBL" id="JBHRZV010000009">
    <property type="protein sequence ID" value="MFC3927378.1"/>
    <property type="molecule type" value="Genomic_DNA"/>
</dbReference>
<dbReference type="GO" id="GO:0016787">
    <property type="term" value="F:hydrolase activity"/>
    <property type="evidence" value="ECO:0007669"/>
    <property type="project" value="UniProtKB-KW"/>
</dbReference>
<organism evidence="1 2">
    <name type="scientific">Streptococcus caprae</name>
    <dbReference type="NCBI Taxonomy" id="1640501"/>
    <lineage>
        <taxon>Bacteria</taxon>
        <taxon>Bacillati</taxon>
        <taxon>Bacillota</taxon>
        <taxon>Bacilli</taxon>
        <taxon>Lactobacillales</taxon>
        <taxon>Streptococcaceae</taxon>
        <taxon>Streptococcus</taxon>
    </lineage>
</organism>
<dbReference type="NCBIfam" id="TIGR01484">
    <property type="entry name" value="HAD-SF-IIB"/>
    <property type="match status" value="1"/>
</dbReference>